<dbReference type="PANTHER" id="PTHR31373:SF27">
    <property type="entry name" value="TROVE DOMAIN-CONTAINING PROTEIN"/>
    <property type="match status" value="1"/>
</dbReference>
<evidence type="ECO:0000259" key="2">
    <source>
        <dbReference type="Pfam" id="PF11443"/>
    </source>
</evidence>
<gene>
    <name evidence="3" type="ORF">Cvel_8124</name>
</gene>
<organism evidence="3">
    <name type="scientific">Chromera velia CCMP2878</name>
    <dbReference type="NCBI Taxonomy" id="1169474"/>
    <lineage>
        <taxon>Eukaryota</taxon>
        <taxon>Sar</taxon>
        <taxon>Alveolata</taxon>
        <taxon>Colpodellida</taxon>
        <taxon>Chromeraceae</taxon>
        <taxon>Chromera</taxon>
    </lineage>
</organism>
<accession>A0A0G4HRH6</accession>
<dbReference type="InterPro" id="IPR058580">
    <property type="entry name" value="DUF2828"/>
</dbReference>
<feature type="domain" description="DUF2828" evidence="2">
    <location>
        <begin position="37"/>
        <end position="237"/>
    </location>
</feature>
<protein>
    <recommendedName>
        <fullName evidence="2">DUF2828 domain-containing protein</fullName>
    </recommendedName>
</protein>
<dbReference type="Pfam" id="PF11443">
    <property type="entry name" value="DUF2828"/>
    <property type="match status" value="1"/>
</dbReference>
<dbReference type="InterPro" id="IPR011205">
    <property type="entry name" value="UCP015417_vWA"/>
</dbReference>
<evidence type="ECO:0000256" key="1">
    <source>
        <dbReference type="SAM" id="MobiDB-lite"/>
    </source>
</evidence>
<feature type="compositionally biased region" description="Basic residues" evidence="1">
    <location>
        <begin position="225"/>
        <end position="241"/>
    </location>
</feature>
<name>A0A0G4HRH6_9ALVE</name>
<dbReference type="AlphaFoldDB" id="A0A0G4HRH6"/>
<sequence>MAGRGHVRQAVLPAWMIPAGRGVPIAVVPQVPQLQLTENGALAHSSSGNACLDFFVKAVPNIGVAPLQLLLSKAWGEDPETALKLIFHLGAVRDGKQDRRNFYVCMEWLKKNHFDTFLFNLCHVPRLVCWKSLLDLLIAEVDGFEFLLDYEDPNWYARRPRRRRAQVMEHLRARRVTRRERRRERQARRQELGEEGYRKSVAERAAVGRVFVEACRERAREERHERRRERHGRSVKKQCRT</sequence>
<evidence type="ECO:0000313" key="3">
    <source>
        <dbReference type="EMBL" id="CEM46997.1"/>
    </source>
</evidence>
<dbReference type="EMBL" id="CDMZ01003613">
    <property type="protein sequence ID" value="CEM46997.1"/>
    <property type="molecule type" value="Genomic_DNA"/>
</dbReference>
<dbReference type="VEuPathDB" id="CryptoDB:Cvel_8124"/>
<proteinExistence type="predicted"/>
<dbReference type="PANTHER" id="PTHR31373">
    <property type="entry name" value="OS06G0652100 PROTEIN"/>
    <property type="match status" value="1"/>
</dbReference>
<feature type="region of interest" description="Disordered" evidence="1">
    <location>
        <begin position="221"/>
        <end position="241"/>
    </location>
</feature>
<reference evidence="3" key="1">
    <citation type="submission" date="2014-11" db="EMBL/GenBank/DDBJ databases">
        <authorList>
            <person name="Otto D Thomas"/>
            <person name="Naeem Raeece"/>
        </authorList>
    </citation>
    <scope>NUCLEOTIDE SEQUENCE</scope>
</reference>